<dbReference type="OrthoDB" id="3855043at2"/>
<dbReference type="EMBL" id="LZDL01000023">
    <property type="protein sequence ID" value="OBX46829.1"/>
    <property type="molecule type" value="Genomic_DNA"/>
</dbReference>
<comment type="caution">
    <text evidence="1">The sequence shown here is derived from an EMBL/GenBank/DDBJ whole genome shotgun (WGS) entry which is preliminary data.</text>
</comment>
<name>A0A1B8PF41_HAEHA</name>
<proteinExistence type="predicted"/>
<dbReference type="SUPFAM" id="SSF47598">
    <property type="entry name" value="Ribbon-helix-helix"/>
    <property type="match status" value="1"/>
</dbReference>
<reference evidence="1 2" key="1">
    <citation type="submission" date="2016-06" db="EMBL/GenBank/DDBJ databases">
        <title>Draft genome of Haemophilus haemolyticus CCUG 24149.</title>
        <authorList>
            <person name="Engstrom-Jakobsson H."/>
            <person name="Salva-Serra F."/>
            <person name="Thorell K."/>
            <person name="Gonzales-Siles L."/>
            <person name="Karlsson R."/>
            <person name="Boulund F."/>
            <person name="Engstrand L."/>
            <person name="Kristiansson E."/>
            <person name="Moore E."/>
        </authorList>
    </citation>
    <scope>NUCLEOTIDE SEQUENCE [LARGE SCALE GENOMIC DNA]</scope>
    <source>
        <strain evidence="1 2">CCUG 24149</strain>
    </source>
</reference>
<dbReference type="RefSeq" id="WP_065246331.1">
    <property type="nucleotide sequence ID" value="NZ_LZDL01000023.1"/>
</dbReference>
<dbReference type="AlphaFoldDB" id="A0A1B8PF41"/>
<sequence length="166" mass="19792">MKKKASFRIDEQLHEKLKEFANSEGITTSQLIELACYHFMEEKPKPTKQIERHKKLETINVTLRVDQPTYRKLANIIQAKNSTLSQELNYRLSATLEEPVFDIVEFNELWAVKFDVDRLGNLLRWALKEKKEINENLLIDLDRKVTSLRDEFREILTQVHKRRLLR</sequence>
<dbReference type="GO" id="GO:0006355">
    <property type="term" value="P:regulation of DNA-templated transcription"/>
    <property type="evidence" value="ECO:0007669"/>
    <property type="project" value="InterPro"/>
</dbReference>
<organism evidence="1 2">
    <name type="scientific">Haemophilus haemolyticus</name>
    <dbReference type="NCBI Taxonomy" id="726"/>
    <lineage>
        <taxon>Bacteria</taxon>
        <taxon>Pseudomonadati</taxon>
        <taxon>Pseudomonadota</taxon>
        <taxon>Gammaproteobacteria</taxon>
        <taxon>Pasteurellales</taxon>
        <taxon>Pasteurellaceae</taxon>
        <taxon>Haemophilus</taxon>
    </lineage>
</organism>
<evidence type="ECO:0000313" key="1">
    <source>
        <dbReference type="EMBL" id="OBX46829.1"/>
    </source>
</evidence>
<evidence type="ECO:0000313" key="2">
    <source>
        <dbReference type="Proteomes" id="UP000092611"/>
    </source>
</evidence>
<accession>A0A1B8PF41</accession>
<dbReference type="Proteomes" id="UP000092611">
    <property type="component" value="Unassembled WGS sequence"/>
</dbReference>
<protein>
    <submittedName>
        <fullName evidence="1">Uncharacterized protein</fullName>
    </submittedName>
</protein>
<dbReference type="InterPro" id="IPR010985">
    <property type="entry name" value="Ribbon_hlx_hlx"/>
</dbReference>
<gene>
    <name evidence="1" type="ORF">A9Z62_01535</name>
</gene>